<dbReference type="Proteomes" id="UP000824160">
    <property type="component" value="Unassembled WGS sequence"/>
</dbReference>
<dbReference type="SUPFAM" id="SSF54637">
    <property type="entry name" value="Thioesterase/thiol ester dehydrase-isomerase"/>
    <property type="match status" value="1"/>
</dbReference>
<evidence type="ECO:0000256" key="1">
    <source>
        <dbReference type="ARBA" id="ARBA00001055"/>
    </source>
</evidence>
<dbReference type="EMBL" id="DVLW01000106">
    <property type="protein sequence ID" value="HIT94304.1"/>
    <property type="molecule type" value="Genomic_DNA"/>
</dbReference>
<dbReference type="Gene3D" id="3.10.129.10">
    <property type="entry name" value="Hotdog Thioesterase"/>
    <property type="match status" value="1"/>
</dbReference>
<dbReference type="PANTHER" id="PTHR30272">
    <property type="entry name" value="3-HYDROXYACYL-[ACYL-CARRIER-PROTEIN] DEHYDRATASE"/>
    <property type="match status" value="1"/>
</dbReference>
<evidence type="ECO:0000256" key="7">
    <source>
        <dbReference type="ARBA" id="ARBA00022556"/>
    </source>
</evidence>
<dbReference type="PANTHER" id="PTHR30272:SF1">
    <property type="entry name" value="3-HYDROXYACYL-[ACYL-CARRIER-PROTEIN] DEHYDRATASE"/>
    <property type="match status" value="1"/>
</dbReference>
<reference evidence="11" key="2">
    <citation type="journal article" date="2021" name="PeerJ">
        <title>Extensive microbial diversity within the chicken gut microbiome revealed by metagenomics and culture.</title>
        <authorList>
            <person name="Gilroy R."/>
            <person name="Ravi A."/>
            <person name="Getino M."/>
            <person name="Pursley I."/>
            <person name="Horton D.L."/>
            <person name="Alikhan N.F."/>
            <person name="Baker D."/>
            <person name="Gharbi K."/>
            <person name="Hall N."/>
            <person name="Watson M."/>
            <person name="Adriaenssens E.M."/>
            <person name="Foster-Nyarko E."/>
            <person name="Jarju S."/>
            <person name="Secka A."/>
            <person name="Antonio M."/>
            <person name="Oren A."/>
            <person name="Chaudhuri R.R."/>
            <person name="La Ragione R."/>
            <person name="Hildebrand F."/>
            <person name="Pallen M.J."/>
        </authorList>
    </citation>
    <scope>NUCLEOTIDE SEQUENCE</scope>
    <source>
        <strain evidence="11">ChiBcec7-5410</strain>
    </source>
</reference>
<dbReference type="Pfam" id="PF07977">
    <property type="entry name" value="FabA"/>
    <property type="match status" value="1"/>
</dbReference>
<evidence type="ECO:0000256" key="9">
    <source>
        <dbReference type="ARBA" id="ARBA00023239"/>
    </source>
</evidence>
<comment type="function">
    <text evidence="10">Involved in unsaturated fatty acids biosynthesis. Catalyzes the dehydration of short chain beta-hydroxyacyl-ACPs and long chain saturated and unsaturated beta-hydroxyacyl-ACPs.</text>
</comment>
<evidence type="ECO:0000313" key="12">
    <source>
        <dbReference type="Proteomes" id="UP000824160"/>
    </source>
</evidence>
<comment type="similarity">
    <text evidence="3">Belongs to the thioester dehydratase family. FabZ subfamily.</text>
</comment>
<comment type="caution">
    <text evidence="11">The sequence shown here is derived from an EMBL/GenBank/DDBJ whole genome shotgun (WGS) entry which is preliminary data.</text>
</comment>
<dbReference type="GO" id="GO:0016020">
    <property type="term" value="C:membrane"/>
    <property type="evidence" value="ECO:0007669"/>
    <property type="project" value="GOC"/>
</dbReference>
<dbReference type="GO" id="GO:0009245">
    <property type="term" value="P:lipid A biosynthetic process"/>
    <property type="evidence" value="ECO:0007669"/>
    <property type="project" value="UniProtKB-KW"/>
</dbReference>
<dbReference type="NCBIfam" id="NF000582">
    <property type="entry name" value="PRK00006.1"/>
    <property type="match status" value="1"/>
</dbReference>
<dbReference type="GO" id="GO:0019171">
    <property type="term" value="F:(3R)-hydroxyacyl-[acyl-carrier-protein] dehydratase activity"/>
    <property type="evidence" value="ECO:0007669"/>
    <property type="project" value="UniProtKB-EC"/>
</dbReference>
<comment type="catalytic activity">
    <reaction evidence="1">
        <text>a (3R)-hydroxyacyl-[ACP] = a (2E)-enoyl-[ACP] + H2O</text>
        <dbReference type="Rhea" id="RHEA:13097"/>
        <dbReference type="Rhea" id="RHEA-COMP:9925"/>
        <dbReference type="Rhea" id="RHEA-COMP:9945"/>
        <dbReference type="ChEBI" id="CHEBI:15377"/>
        <dbReference type="ChEBI" id="CHEBI:78784"/>
        <dbReference type="ChEBI" id="CHEBI:78827"/>
        <dbReference type="EC" id="4.2.1.59"/>
    </reaction>
</comment>
<keyword evidence="5" id="KW-0963">Cytoplasm</keyword>
<evidence type="ECO:0000256" key="6">
    <source>
        <dbReference type="ARBA" id="ARBA00022516"/>
    </source>
</evidence>
<reference evidence="11" key="1">
    <citation type="submission" date="2020-10" db="EMBL/GenBank/DDBJ databases">
        <authorList>
            <person name="Gilroy R."/>
        </authorList>
    </citation>
    <scope>NUCLEOTIDE SEQUENCE</scope>
    <source>
        <strain evidence="11">ChiBcec7-5410</strain>
    </source>
</reference>
<evidence type="ECO:0000313" key="11">
    <source>
        <dbReference type="EMBL" id="HIT94304.1"/>
    </source>
</evidence>
<keyword evidence="6" id="KW-0444">Lipid biosynthesis</keyword>
<dbReference type="FunFam" id="3.10.129.10:FF:000001">
    <property type="entry name" value="3-hydroxyacyl-[acyl-carrier-protein] dehydratase FabZ"/>
    <property type="match status" value="1"/>
</dbReference>
<evidence type="ECO:0000256" key="3">
    <source>
        <dbReference type="ARBA" id="ARBA00009174"/>
    </source>
</evidence>
<comment type="subcellular location">
    <subcellularLocation>
        <location evidence="2">Cytoplasm</location>
    </subcellularLocation>
</comment>
<sequence length="152" mass="16495">MALLNKEQIMEIIPHRDPFLLIDEIVELEPGVRAVGKKYLRPDEFWFAGHFPQEPVQPGVLTIEMLAQTGAVCSLSLPENKGRIAYFGGIDKAKFRGKAVPGDTLTLEVEVIKARGPVAVCKAVATVDGRKIVTAELTSMLGDAPAAQAEKE</sequence>
<dbReference type="GO" id="GO:0005737">
    <property type="term" value="C:cytoplasm"/>
    <property type="evidence" value="ECO:0007669"/>
    <property type="project" value="UniProtKB-SubCell"/>
</dbReference>
<proteinExistence type="inferred from homology"/>
<dbReference type="InterPro" id="IPR029069">
    <property type="entry name" value="HotDog_dom_sf"/>
</dbReference>
<keyword evidence="8" id="KW-0443">Lipid metabolism</keyword>
<keyword evidence="7" id="KW-0441">Lipid A biosynthesis</keyword>
<evidence type="ECO:0000256" key="5">
    <source>
        <dbReference type="ARBA" id="ARBA00022490"/>
    </source>
</evidence>
<evidence type="ECO:0000256" key="4">
    <source>
        <dbReference type="ARBA" id="ARBA00013167"/>
    </source>
</evidence>
<dbReference type="EC" id="4.2.1.59" evidence="4"/>
<evidence type="ECO:0000256" key="8">
    <source>
        <dbReference type="ARBA" id="ARBA00023098"/>
    </source>
</evidence>
<protein>
    <recommendedName>
        <fullName evidence="4">3-hydroxyacyl-[acyl-carrier-protein] dehydratase</fullName>
        <ecNumber evidence="4">4.2.1.59</ecNumber>
    </recommendedName>
</protein>
<dbReference type="AlphaFoldDB" id="A0A9D1H7P7"/>
<name>A0A9D1H7P7_9FIRM</name>
<dbReference type="CDD" id="cd01288">
    <property type="entry name" value="FabZ"/>
    <property type="match status" value="1"/>
</dbReference>
<gene>
    <name evidence="11" type="primary">fabZ</name>
    <name evidence="11" type="ORF">IAC43_03900</name>
</gene>
<dbReference type="InterPro" id="IPR013114">
    <property type="entry name" value="FabA_FabZ"/>
</dbReference>
<keyword evidence="9 11" id="KW-0456">Lyase</keyword>
<evidence type="ECO:0000256" key="10">
    <source>
        <dbReference type="ARBA" id="ARBA00025049"/>
    </source>
</evidence>
<evidence type="ECO:0000256" key="2">
    <source>
        <dbReference type="ARBA" id="ARBA00004496"/>
    </source>
</evidence>
<organism evidence="11 12">
    <name type="scientific">Candidatus Faecivivens stercoripullorum</name>
    <dbReference type="NCBI Taxonomy" id="2840805"/>
    <lineage>
        <taxon>Bacteria</taxon>
        <taxon>Bacillati</taxon>
        <taxon>Bacillota</taxon>
        <taxon>Clostridia</taxon>
        <taxon>Eubacteriales</taxon>
        <taxon>Oscillospiraceae</taxon>
        <taxon>Oscillospiraceae incertae sedis</taxon>
        <taxon>Candidatus Faecivivens</taxon>
    </lineage>
</organism>
<accession>A0A9D1H7P7</accession>